<dbReference type="SUPFAM" id="SSF52540">
    <property type="entry name" value="P-loop containing nucleoside triphosphate hydrolases"/>
    <property type="match status" value="1"/>
</dbReference>
<comment type="caution">
    <text evidence="11">The sequence shown here is derived from an EMBL/GenBank/DDBJ whole genome shotgun (WGS) entry which is preliminary data.</text>
</comment>
<dbReference type="PANTHER" id="PTHR24221">
    <property type="entry name" value="ATP-BINDING CASSETTE SUB-FAMILY B"/>
    <property type="match status" value="1"/>
</dbReference>
<dbReference type="PROSITE" id="PS50929">
    <property type="entry name" value="ABC_TM1F"/>
    <property type="match status" value="1"/>
</dbReference>
<dbReference type="InterPro" id="IPR003593">
    <property type="entry name" value="AAA+_ATPase"/>
</dbReference>
<accession>A0ABN2XZI7</accession>
<feature type="region of interest" description="Disordered" evidence="7">
    <location>
        <begin position="1"/>
        <end position="49"/>
    </location>
</feature>
<evidence type="ECO:0000313" key="11">
    <source>
        <dbReference type="EMBL" id="GAA2118660.1"/>
    </source>
</evidence>
<dbReference type="EMBL" id="BAAANS010000064">
    <property type="protein sequence ID" value="GAA2118660.1"/>
    <property type="molecule type" value="Genomic_DNA"/>
</dbReference>
<feature type="transmembrane region" description="Helical" evidence="8">
    <location>
        <begin position="302"/>
        <end position="327"/>
    </location>
</feature>
<feature type="transmembrane region" description="Helical" evidence="8">
    <location>
        <begin position="218"/>
        <end position="235"/>
    </location>
</feature>
<dbReference type="PANTHER" id="PTHR24221:SF654">
    <property type="entry name" value="ATP-BINDING CASSETTE SUB-FAMILY B MEMBER 6"/>
    <property type="match status" value="1"/>
</dbReference>
<gene>
    <name evidence="11" type="ORF">GCM10009759_66100</name>
</gene>
<feature type="transmembrane region" description="Helical" evidence="8">
    <location>
        <begin position="333"/>
        <end position="354"/>
    </location>
</feature>
<organism evidence="11 12">
    <name type="scientific">Kitasatospora saccharophila</name>
    <dbReference type="NCBI Taxonomy" id="407973"/>
    <lineage>
        <taxon>Bacteria</taxon>
        <taxon>Bacillati</taxon>
        <taxon>Actinomycetota</taxon>
        <taxon>Actinomycetes</taxon>
        <taxon>Kitasatosporales</taxon>
        <taxon>Streptomycetaceae</taxon>
        <taxon>Kitasatospora</taxon>
    </lineage>
</organism>
<dbReference type="InterPro" id="IPR036640">
    <property type="entry name" value="ABC1_TM_sf"/>
</dbReference>
<dbReference type="InterPro" id="IPR011527">
    <property type="entry name" value="ABC1_TM_dom"/>
</dbReference>
<feature type="domain" description="ABC transmembrane type-1" evidence="10">
    <location>
        <begin position="81"/>
        <end position="341"/>
    </location>
</feature>
<evidence type="ECO:0000256" key="5">
    <source>
        <dbReference type="ARBA" id="ARBA00022989"/>
    </source>
</evidence>
<keyword evidence="4" id="KW-0067">ATP-binding</keyword>
<feature type="transmembrane region" description="Helical" evidence="8">
    <location>
        <begin position="191"/>
        <end position="212"/>
    </location>
</feature>
<evidence type="ECO:0000256" key="3">
    <source>
        <dbReference type="ARBA" id="ARBA00022741"/>
    </source>
</evidence>
<reference evidence="11 12" key="1">
    <citation type="journal article" date="2019" name="Int. J. Syst. Evol. Microbiol.">
        <title>The Global Catalogue of Microorganisms (GCM) 10K type strain sequencing project: providing services to taxonomists for standard genome sequencing and annotation.</title>
        <authorList>
            <consortium name="The Broad Institute Genomics Platform"/>
            <consortium name="The Broad Institute Genome Sequencing Center for Infectious Disease"/>
            <person name="Wu L."/>
            <person name="Ma J."/>
        </authorList>
    </citation>
    <scope>NUCLEOTIDE SEQUENCE [LARGE SCALE GENOMIC DNA]</scope>
    <source>
        <strain evidence="11 12">JCM 14559</strain>
    </source>
</reference>
<feature type="domain" description="ABC transporter" evidence="9">
    <location>
        <begin position="395"/>
        <end position="628"/>
    </location>
</feature>
<evidence type="ECO:0000259" key="9">
    <source>
        <dbReference type="PROSITE" id="PS50893"/>
    </source>
</evidence>
<dbReference type="SUPFAM" id="SSF90123">
    <property type="entry name" value="ABC transporter transmembrane region"/>
    <property type="match status" value="1"/>
</dbReference>
<dbReference type="InterPro" id="IPR027417">
    <property type="entry name" value="P-loop_NTPase"/>
</dbReference>
<keyword evidence="3" id="KW-0547">Nucleotide-binding</keyword>
<dbReference type="Proteomes" id="UP001500897">
    <property type="component" value="Unassembled WGS sequence"/>
</dbReference>
<dbReference type="Pfam" id="PF00664">
    <property type="entry name" value="ABC_membrane"/>
    <property type="match status" value="1"/>
</dbReference>
<evidence type="ECO:0000256" key="7">
    <source>
        <dbReference type="SAM" id="MobiDB-lite"/>
    </source>
</evidence>
<comment type="subcellular location">
    <subcellularLocation>
        <location evidence="1">Cell membrane</location>
        <topology evidence="1">Multi-pass membrane protein</topology>
    </subcellularLocation>
</comment>
<dbReference type="InterPro" id="IPR039421">
    <property type="entry name" value="Type_1_exporter"/>
</dbReference>
<dbReference type="PROSITE" id="PS50893">
    <property type="entry name" value="ABC_TRANSPORTER_2"/>
    <property type="match status" value="1"/>
</dbReference>
<name>A0ABN2XZI7_9ACTN</name>
<keyword evidence="6 8" id="KW-0472">Membrane</keyword>
<keyword evidence="5 8" id="KW-1133">Transmembrane helix</keyword>
<protein>
    <recommendedName>
        <fullName evidence="13">ATP-binding cassette subfamily B protein</fullName>
    </recommendedName>
</protein>
<feature type="compositionally biased region" description="Low complexity" evidence="7">
    <location>
        <begin position="604"/>
        <end position="626"/>
    </location>
</feature>
<feature type="compositionally biased region" description="Basic and acidic residues" evidence="7">
    <location>
        <begin position="637"/>
        <end position="646"/>
    </location>
</feature>
<feature type="compositionally biased region" description="Low complexity" evidence="7">
    <location>
        <begin position="10"/>
        <end position="46"/>
    </location>
</feature>
<dbReference type="RefSeq" id="WP_380271966.1">
    <property type="nucleotide sequence ID" value="NZ_JBHTGA010000001.1"/>
</dbReference>
<evidence type="ECO:0000259" key="10">
    <source>
        <dbReference type="PROSITE" id="PS50929"/>
    </source>
</evidence>
<keyword evidence="12" id="KW-1185">Reference proteome</keyword>
<sequence>MANAVSTHQPAPAAEAPATGAPAAEAPGPDEAPAETGPDPADAGPDLADEDLAPAALPAERRRRAKALLRAALRPHRATVAAAMAAAAIRQLALLAVPWCVQKALDDGLQRHDGGALLGWAAATALAALVQFAGLYGWQYWAGYADAKVGADLRGRLLRHLAGLDRAALAARGHGDLAMRATRDTDLVREWVHGLAIWVVLGTTFLTVLPAIGALDPGLLLVTLATLPFLVWVNLHYPRRFAAASADLAAAHGRRADAVADLLQLGTGLRGTGGHRPLVDRHHTASAEVTARTLTAARIEAGWAAVAPLVPRLAVAAGVGLGGLAVLDGRLTVGGLVAFTSWMAVVTLATRVLVDRLLERGQADVAAARIDEVLSLAPTVADPPDPVALPATGPLEFTGVLARRDGKAVLGPVELTVEAGEFVALHGATGAGKSTLLRLGVRLDDPDAGTVRYGGTELRAARLDEVRSRIAYVAQRPVLLSGTVADNLRLGRDLPQAALEDACRTAGLHEQLAAMPDGYATELGEGGTALSGGQVQRLAIARALLGDPAVLLLDDATSALDTTTEALVLDRLRGWAAGHRTLLFATHRAAVLAAADRTAELRSPAAPFEAPPAGEAPAGEVPAGEASTGEASAPSARPEHVEARRG</sequence>
<keyword evidence="2 8" id="KW-0812">Transmembrane</keyword>
<evidence type="ECO:0000313" key="12">
    <source>
        <dbReference type="Proteomes" id="UP001500897"/>
    </source>
</evidence>
<proteinExistence type="predicted"/>
<evidence type="ECO:0000256" key="1">
    <source>
        <dbReference type="ARBA" id="ARBA00004651"/>
    </source>
</evidence>
<evidence type="ECO:0008006" key="13">
    <source>
        <dbReference type="Google" id="ProtNLM"/>
    </source>
</evidence>
<feature type="region of interest" description="Disordered" evidence="7">
    <location>
        <begin position="602"/>
        <end position="646"/>
    </location>
</feature>
<evidence type="ECO:0000256" key="4">
    <source>
        <dbReference type="ARBA" id="ARBA00022840"/>
    </source>
</evidence>
<dbReference type="Gene3D" id="3.40.50.300">
    <property type="entry name" value="P-loop containing nucleotide triphosphate hydrolases"/>
    <property type="match status" value="1"/>
</dbReference>
<dbReference type="InterPro" id="IPR003439">
    <property type="entry name" value="ABC_transporter-like_ATP-bd"/>
</dbReference>
<dbReference type="Pfam" id="PF00005">
    <property type="entry name" value="ABC_tran"/>
    <property type="match status" value="1"/>
</dbReference>
<feature type="transmembrane region" description="Helical" evidence="8">
    <location>
        <begin position="78"/>
        <end position="97"/>
    </location>
</feature>
<evidence type="ECO:0000256" key="6">
    <source>
        <dbReference type="ARBA" id="ARBA00023136"/>
    </source>
</evidence>
<dbReference type="SMART" id="SM00382">
    <property type="entry name" value="AAA"/>
    <property type="match status" value="1"/>
</dbReference>
<dbReference type="Gene3D" id="1.20.1560.10">
    <property type="entry name" value="ABC transporter type 1, transmembrane domain"/>
    <property type="match status" value="1"/>
</dbReference>
<feature type="transmembrane region" description="Helical" evidence="8">
    <location>
        <begin position="117"/>
        <end position="138"/>
    </location>
</feature>
<evidence type="ECO:0000256" key="8">
    <source>
        <dbReference type="SAM" id="Phobius"/>
    </source>
</evidence>
<evidence type="ECO:0000256" key="2">
    <source>
        <dbReference type="ARBA" id="ARBA00022692"/>
    </source>
</evidence>